<keyword evidence="6" id="KW-1185">Reference proteome</keyword>
<reference evidence="6" key="1">
    <citation type="submission" date="2017-04" db="EMBL/GenBank/DDBJ databases">
        <authorList>
            <person name="Varghese N."/>
            <person name="Submissions S."/>
        </authorList>
    </citation>
    <scope>NUCLEOTIDE SEQUENCE [LARGE SCALE GENOMIC DNA]</scope>
    <source>
        <strain evidence="6">DSM 12126</strain>
    </source>
</reference>
<organism evidence="5 6">
    <name type="scientific">Pedobacter africanus</name>
    <dbReference type="NCBI Taxonomy" id="151894"/>
    <lineage>
        <taxon>Bacteria</taxon>
        <taxon>Pseudomonadati</taxon>
        <taxon>Bacteroidota</taxon>
        <taxon>Sphingobacteriia</taxon>
        <taxon>Sphingobacteriales</taxon>
        <taxon>Sphingobacteriaceae</taxon>
        <taxon>Pedobacter</taxon>
    </lineage>
</organism>
<protein>
    <submittedName>
        <fullName evidence="5">Alpha-L-rhamnosidase</fullName>
    </submittedName>
</protein>
<dbReference type="PANTHER" id="PTHR34987:SF2">
    <property type="entry name" value="B, PUTATIVE (AFU_ORTHOLOGUE AFUA_7G05040)-RELATED"/>
    <property type="match status" value="1"/>
</dbReference>
<dbReference type="Gene3D" id="1.50.10.10">
    <property type="match status" value="1"/>
</dbReference>
<feature type="signal peptide" evidence="1">
    <location>
        <begin position="1"/>
        <end position="21"/>
    </location>
</feature>
<dbReference type="InterPro" id="IPR008928">
    <property type="entry name" value="6-hairpin_glycosidase_sf"/>
</dbReference>
<dbReference type="InterPro" id="IPR008979">
    <property type="entry name" value="Galactose-bd-like_sf"/>
</dbReference>
<accession>A0A1W1ZW49</accession>
<dbReference type="GO" id="GO:0005975">
    <property type="term" value="P:carbohydrate metabolic process"/>
    <property type="evidence" value="ECO:0007669"/>
    <property type="project" value="InterPro"/>
</dbReference>
<evidence type="ECO:0000256" key="1">
    <source>
        <dbReference type="SAM" id="SignalP"/>
    </source>
</evidence>
<dbReference type="InterPro" id="IPR013737">
    <property type="entry name" value="Bac_rhamnosid_N"/>
</dbReference>
<dbReference type="SUPFAM" id="SSF49785">
    <property type="entry name" value="Galactose-binding domain-like"/>
    <property type="match status" value="1"/>
</dbReference>
<evidence type="ECO:0000259" key="2">
    <source>
        <dbReference type="Pfam" id="PF08531"/>
    </source>
</evidence>
<keyword evidence="1" id="KW-0732">Signal</keyword>
<dbReference type="Proteomes" id="UP000192756">
    <property type="component" value="Unassembled WGS sequence"/>
</dbReference>
<dbReference type="InterPro" id="IPR035398">
    <property type="entry name" value="Bac_rhamnosid_C"/>
</dbReference>
<dbReference type="Gene3D" id="2.60.120.260">
    <property type="entry name" value="Galactose-binding domain-like"/>
    <property type="match status" value="2"/>
</dbReference>
<dbReference type="Pfam" id="PF17390">
    <property type="entry name" value="Bac_rhamnosid_C"/>
    <property type="match status" value="1"/>
</dbReference>
<feature type="chain" id="PRO_5013343205" evidence="1">
    <location>
        <begin position="22"/>
        <end position="806"/>
    </location>
</feature>
<sequence length="806" mass="92037">MNISRKTSLFVLIFFCTLSFNSICLKCQVNGSINPAILNSKWQAEWISYPDISLKDYGIFHFRKSFDLKNLPESFVIHVSGDNRYRLYVNGAEVCAGPARSDPNHWKFDTIDIAPYLIEGKNTLAAVVWNFAEYAPLAQMSNKTAFIVQGNTAKEMQINTNSSWLIFKNEAYVRPKKKPLRTVVGQGEVLHMALYPNGWEHPGYNDSHWLKPKLLGQGIPYGKFGDWEWMLVPNTIPFMEHKLQRLSSIRKAENITARPQFLKGQSPVYIPANQQVKILVDQAFLTTAYPELVVSGGKGATITLGYAEALEDGNGTKGNRNDITGKTVNSDYLDSFILDGGSDIHLKTLWFRTFRYMELSIKTKGEALVLNDLYAYFTAYPFQENASFKSSDQRLQKIWDTGWRTARLCAGETYFDCPYYEQLQYIGDTRIQSLISLYVSGDDRLMRNAISQFQQSMLPNGLTQSRYPAYQAQIIPPFSLYWIAMVHDYWMHRNDVNFVKQQFNGIRNVLSWYEVQVDQNGMLGPSDWWNFIDWSFQPWDNQHPLGGSPKGIQKGNSAILTLQYVYALRLAAELFDQNGFDDQAKIYIRQSELLLEKTKQLCWNIQKRLLADSPEQNSYSQHANIMAMLTGMFHATEEKQVMIKILHHKELTECTLYYKFYLFRAMDRAGFGDDYLLQLKPWQRMIDLGLTTFAETPEPTRSDCHAWSASPNYDFLALVCGIKPGSQGFKTVKITPHLGALNFVEGKVPHPNGDIIVSFKKRGKDGLYANISLPGQLTGTLTWKGKTVQLHAGKQIHVLQPDTDIN</sequence>
<dbReference type="InterPro" id="IPR012341">
    <property type="entry name" value="6hp_glycosidase-like_sf"/>
</dbReference>
<dbReference type="Gene3D" id="2.60.420.10">
    <property type="entry name" value="Maltose phosphorylase, domain 3"/>
    <property type="match status" value="1"/>
</dbReference>
<feature type="domain" description="Bacterial alpha-L-rhamnosidase N-terminal" evidence="2">
    <location>
        <begin position="75"/>
        <end position="211"/>
    </location>
</feature>
<evidence type="ECO:0000259" key="3">
    <source>
        <dbReference type="Pfam" id="PF17389"/>
    </source>
</evidence>
<evidence type="ECO:0000313" key="5">
    <source>
        <dbReference type="EMBL" id="SMC52462.1"/>
    </source>
</evidence>
<dbReference type="AlphaFoldDB" id="A0A1W1ZW49"/>
<name>A0A1W1ZW49_9SPHI</name>
<dbReference type="RefSeq" id="WP_084237293.1">
    <property type="nucleotide sequence ID" value="NZ_FWXT01000001.1"/>
</dbReference>
<feature type="domain" description="Alpha-L-rhamnosidase six-hairpin glycosidase" evidence="3">
    <location>
        <begin position="384"/>
        <end position="711"/>
    </location>
</feature>
<dbReference type="SUPFAM" id="SSF48208">
    <property type="entry name" value="Six-hairpin glycosidases"/>
    <property type="match status" value="1"/>
</dbReference>
<dbReference type="Pfam" id="PF17389">
    <property type="entry name" value="Bac_rhamnosid6H"/>
    <property type="match status" value="1"/>
</dbReference>
<dbReference type="PANTHER" id="PTHR34987">
    <property type="entry name" value="C, PUTATIVE (AFU_ORTHOLOGUE AFUA_3G02880)-RELATED"/>
    <property type="match status" value="1"/>
</dbReference>
<gene>
    <name evidence="5" type="ORF">SAMN04488524_1013</name>
</gene>
<dbReference type="STRING" id="151894.SAMN04488524_1013"/>
<evidence type="ECO:0000259" key="4">
    <source>
        <dbReference type="Pfam" id="PF17390"/>
    </source>
</evidence>
<dbReference type="EMBL" id="FWXT01000001">
    <property type="protein sequence ID" value="SMC52462.1"/>
    <property type="molecule type" value="Genomic_DNA"/>
</dbReference>
<feature type="domain" description="Alpha-L-rhamnosidase C-terminal" evidence="4">
    <location>
        <begin position="721"/>
        <end position="784"/>
    </location>
</feature>
<evidence type="ECO:0000313" key="6">
    <source>
        <dbReference type="Proteomes" id="UP000192756"/>
    </source>
</evidence>
<proteinExistence type="predicted"/>
<dbReference type="Pfam" id="PF08531">
    <property type="entry name" value="Bac_rhamnosid_N"/>
    <property type="match status" value="1"/>
</dbReference>
<dbReference type="InterPro" id="IPR035396">
    <property type="entry name" value="Bac_rhamnosid6H"/>
</dbReference>
<dbReference type="OrthoDB" id="9815108at2"/>